<proteinExistence type="predicted"/>
<comment type="caution">
    <text evidence="1">The sequence shown here is derived from an EMBL/GenBank/DDBJ whole genome shotgun (WGS) entry which is preliminary data.</text>
</comment>
<reference evidence="1" key="1">
    <citation type="journal article" date="2019" name="Sci. Rep.">
        <title>Draft genome of Tanacetum cinerariifolium, the natural source of mosquito coil.</title>
        <authorList>
            <person name="Yamashiro T."/>
            <person name="Shiraishi A."/>
            <person name="Satake H."/>
            <person name="Nakayama K."/>
        </authorList>
    </citation>
    <scope>NUCLEOTIDE SEQUENCE</scope>
</reference>
<dbReference type="EMBL" id="BKCJ010009498">
    <property type="protein sequence ID" value="GEU87243.1"/>
    <property type="molecule type" value="Genomic_DNA"/>
</dbReference>
<organism evidence="1">
    <name type="scientific">Tanacetum cinerariifolium</name>
    <name type="common">Dalmatian daisy</name>
    <name type="synonym">Chrysanthemum cinerariifolium</name>
    <dbReference type="NCBI Taxonomy" id="118510"/>
    <lineage>
        <taxon>Eukaryota</taxon>
        <taxon>Viridiplantae</taxon>
        <taxon>Streptophyta</taxon>
        <taxon>Embryophyta</taxon>
        <taxon>Tracheophyta</taxon>
        <taxon>Spermatophyta</taxon>
        <taxon>Magnoliopsida</taxon>
        <taxon>eudicotyledons</taxon>
        <taxon>Gunneridae</taxon>
        <taxon>Pentapetalae</taxon>
        <taxon>asterids</taxon>
        <taxon>campanulids</taxon>
        <taxon>Asterales</taxon>
        <taxon>Asteraceae</taxon>
        <taxon>Asteroideae</taxon>
        <taxon>Anthemideae</taxon>
        <taxon>Anthemidinae</taxon>
        <taxon>Tanacetum</taxon>
    </lineage>
</organism>
<sequence length="253" mass="29413">MESLNSNSQERESCISCNKDKLKQRKVTWHLFDYFIHFSKHMEFVRESILERAKHKRENDRRVNDRMMQSKEEKVASSKALDHIEFVRESILERAKHKRENDRRVNDRMMQSKEGNVASSKALDVRLIVTECSGTKSDKQDTSSRSRNDTYAEDVHIKPVNDKEPIAEEKVFANVALKNDLRKLKGNSVDTKFAKPSILGKPVLQPPRNQSVVRQPNAFKFERPNFSKPWFSSQVEVDSVLSKPVTPHYLSKV</sequence>
<name>A0A6L2NM11_TANCI</name>
<gene>
    <name evidence="1" type="ORF">Tci_059221</name>
</gene>
<dbReference type="AlphaFoldDB" id="A0A6L2NM11"/>
<evidence type="ECO:0000313" key="1">
    <source>
        <dbReference type="EMBL" id="GEU87243.1"/>
    </source>
</evidence>
<accession>A0A6L2NM11</accession>
<protein>
    <submittedName>
        <fullName evidence="1">Uncharacterized protein</fullName>
    </submittedName>
</protein>